<protein>
    <recommendedName>
        <fullName evidence="1">Transglutaminase-like domain-containing protein</fullName>
    </recommendedName>
</protein>
<dbReference type="Gene3D" id="3.10.620.30">
    <property type="match status" value="1"/>
</dbReference>
<feature type="domain" description="Transglutaminase-like" evidence="1">
    <location>
        <begin position="91"/>
        <end position="150"/>
    </location>
</feature>
<sequence length="299" mass="35262">MNEKYFYSTQSVFSDPGKHKRLFDDLPDSIEDLCNIVHGLVLQKDYTEEMYFFKAPQERKLEADIRYIEKILDRIMEMDNSQLKKPRVPINRLFGSCRDFSLLLVSFLRHTGIPARIRYGFANYFSHEWFEDHVVCEYWNKQTKSWMLVDSELGKEEIKKNKIDFDPARVPRDKFLTSGVAWKLVRDEKADSNYFGVPPIDIKGTWFVFASVVRDLAALNKVELLPWEYTEFSNEHFYKVSERDPSEINLIDKITELSREPGKNLKELITLYRSDSRLNGNNQIISYTIEGKKIINLKT</sequence>
<dbReference type="Proteomes" id="UP000177060">
    <property type="component" value="Unassembled WGS sequence"/>
</dbReference>
<name>A0A1F8BHW6_9BACT</name>
<evidence type="ECO:0000313" key="2">
    <source>
        <dbReference type="EMBL" id="OGM63647.1"/>
    </source>
</evidence>
<dbReference type="Pfam" id="PF01841">
    <property type="entry name" value="Transglut_core"/>
    <property type="match status" value="1"/>
</dbReference>
<dbReference type="AlphaFoldDB" id="A0A1F8BHW6"/>
<dbReference type="EMBL" id="MGHE01000017">
    <property type="protein sequence ID" value="OGM63647.1"/>
    <property type="molecule type" value="Genomic_DNA"/>
</dbReference>
<evidence type="ECO:0000313" key="3">
    <source>
        <dbReference type="Proteomes" id="UP000177060"/>
    </source>
</evidence>
<comment type="caution">
    <text evidence="2">The sequence shown here is derived from an EMBL/GenBank/DDBJ whole genome shotgun (WGS) entry which is preliminary data.</text>
</comment>
<evidence type="ECO:0000259" key="1">
    <source>
        <dbReference type="Pfam" id="PF01841"/>
    </source>
</evidence>
<accession>A0A1F8BHW6</accession>
<proteinExistence type="predicted"/>
<dbReference type="SUPFAM" id="SSF54001">
    <property type="entry name" value="Cysteine proteinases"/>
    <property type="match status" value="1"/>
</dbReference>
<dbReference type="InterPro" id="IPR038765">
    <property type="entry name" value="Papain-like_cys_pep_sf"/>
</dbReference>
<organism evidence="2 3">
    <name type="scientific">Candidatus Woesebacteria bacterium RIFCSPLOWO2_01_FULL_39_14</name>
    <dbReference type="NCBI Taxonomy" id="1802518"/>
    <lineage>
        <taxon>Bacteria</taxon>
        <taxon>Candidatus Woeseibacteriota</taxon>
    </lineage>
</organism>
<dbReference type="InterPro" id="IPR002931">
    <property type="entry name" value="Transglutaminase-like"/>
</dbReference>
<gene>
    <name evidence="2" type="ORF">A3A52_02370</name>
</gene>
<reference evidence="2 3" key="1">
    <citation type="journal article" date="2016" name="Nat. Commun.">
        <title>Thousands of microbial genomes shed light on interconnected biogeochemical processes in an aquifer system.</title>
        <authorList>
            <person name="Anantharaman K."/>
            <person name="Brown C.T."/>
            <person name="Hug L.A."/>
            <person name="Sharon I."/>
            <person name="Castelle C.J."/>
            <person name="Probst A.J."/>
            <person name="Thomas B.C."/>
            <person name="Singh A."/>
            <person name="Wilkins M.J."/>
            <person name="Karaoz U."/>
            <person name="Brodie E.L."/>
            <person name="Williams K.H."/>
            <person name="Hubbard S.S."/>
            <person name="Banfield J.F."/>
        </authorList>
    </citation>
    <scope>NUCLEOTIDE SEQUENCE [LARGE SCALE GENOMIC DNA]</scope>
</reference>